<feature type="transmembrane region" description="Helical" evidence="1">
    <location>
        <begin position="32"/>
        <end position="51"/>
    </location>
</feature>
<reference evidence="2 3" key="1">
    <citation type="submission" date="2018-08" db="EMBL/GenBank/DDBJ databases">
        <title>Genome sequence of Halobacillus trueperi KCTC 3686.</title>
        <authorList>
            <person name="Cho K.H."/>
            <person name="Kwak M.-J."/>
            <person name="Kim B.-Y."/>
            <person name="Chun J."/>
        </authorList>
    </citation>
    <scope>NUCLEOTIDE SEQUENCE [LARGE SCALE GENOMIC DNA]</scope>
    <source>
        <strain evidence="2 3">KCTC 3686</strain>
    </source>
</reference>
<sequence>MKKNLALVSLLLIVAAIVALLVYTWLLSMVLGPLSFLFLGSLLLASFITALKSERGFLKIIALIISSVGMVFFVCIVMYIVLMIFSGNFGT</sequence>
<evidence type="ECO:0000256" key="1">
    <source>
        <dbReference type="SAM" id="Phobius"/>
    </source>
</evidence>
<evidence type="ECO:0000313" key="2">
    <source>
        <dbReference type="EMBL" id="REJ07978.1"/>
    </source>
</evidence>
<keyword evidence="1" id="KW-0472">Membrane</keyword>
<protein>
    <submittedName>
        <fullName evidence="2">Uncharacterized protein</fullName>
    </submittedName>
</protein>
<organism evidence="2 3">
    <name type="scientific">Halobacillus trueperi</name>
    <dbReference type="NCBI Taxonomy" id="156205"/>
    <lineage>
        <taxon>Bacteria</taxon>
        <taxon>Bacillati</taxon>
        <taxon>Bacillota</taxon>
        <taxon>Bacilli</taxon>
        <taxon>Bacillales</taxon>
        <taxon>Bacillaceae</taxon>
        <taxon>Halobacillus</taxon>
    </lineage>
</organism>
<dbReference type="AlphaFoldDB" id="A0A3E0J4Q8"/>
<accession>A0A3E0J4Q8</accession>
<dbReference type="EMBL" id="QUAE01000014">
    <property type="protein sequence ID" value="REJ07978.1"/>
    <property type="molecule type" value="Genomic_DNA"/>
</dbReference>
<gene>
    <name evidence="2" type="ORF">DYE48_15180</name>
</gene>
<keyword evidence="1" id="KW-1133">Transmembrane helix</keyword>
<keyword evidence="3" id="KW-1185">Reference proteome</keyword>
<name>A0A3E0J4Q8_9BACI</name>
<evidence type="ECO:0000313" key="3">
    <source>
        <dbReference type="Proteomes" id="UP000256305"/>
    </source>
</evidence>
<keyword evidence="1" id="KW-0812">Transmembrane</keyword>
<comment type="caution">
    <text evidence="2">The sequence shown here is derived from an EMBL/GenBank/DDBJ whole genome shotgun (WGS) entry which is preliminary data.</text>
</comment>
<dbReference type="RefSeq" id="WP_115824365.1">
    <property type="nucleotide sequence ID" value="NZ_QUAE01000014.1"/>
</dbReference>
<dbReference type="Proteomes" id="UP000256305">
    <property type="component" value="Unassembled WGS sequence"/>
</dbReference>
<proteinExistence type="predicted"/>
<feature type="transmembrane region" description="Helical" evidence="1">
    <location>
        <begin position="60"/>
        <end position="85"/>
    </location>
</feature>
<feature type="transmembrane region" description="Helical" evidence="1">
    <location>
        <begin position="7"/>
        <end position="26"/>
    </location>
</feature>